<name>A0AA88ME31_CHASR</name>
<gene>
    <name evidence="2" type="ORF">Q5P01_016422</name>
</gene>
<dbReference type="AlphaFoldDB" id="A0AA88ME31"/>
<accession>A0AA88ME31</accession>
<protein>
    <submittedName>
        <fullName evidence="2">Uncharacterized protein</fullName>
    </submittedName>
</protein>
<evidence type="ECO:0000313" key="3">
    <source>
        <dbReference type="Proteomes" id="UP001187415"/>
    </source>
</evidence>
<evidence type="ECO:0000313" key="2">
    <source>
        <dbReference type="EMBL" id="KAK2835938.1"/>
    </source>
</evidence>
<comment type="caution">
    <text evidence="2">The sequence shown here is derived from an EMBL/GenBank/DDBJ whole genome shotgun (WGS) entry which is preliminary data.</text>
</comment>
<dbReference type="Proteomes" id="UP001187415">
    <property type="component" value="Unassembled WGS sequence"/>
</dbReference>
<proteinExistence type="predicted"/>
<keyword evidence="3" id="KW-1185">Reference proteome</keyword>
<feature type="region of interest" description="Disordered" evidence="1">
    <location>
        <begin position="92"/>
        <end position="122"/>
    </location>
</feature>
<sequence>MEVLKVEKLFVNLDSRNAVDGNKKLYAIYDTRCGADEARDVTPALRHGPSSSRTPPTCGVFGAARSLSEDVELSAPVEQRCDKRLATGRWRRGAARRRLRGSAAESQAAAATATNASDTRAR</sequence>
<feature type="compositionally biased region" description="Low complexity" evidence="1">
    <location>
        <begin position="101"/>
        <end position="122"/>
    </location>
</feature>
<organism evidence="2 3">
    <name type="scientific">Channa striata</name>
    <name type="common">Snakehead murrel</name>
    <name type="synonym">Ophicephalus striatus</name>
    <dbReference type="NCBI Taxonomy" id="64152"/>
    <lineage>
        <taxon>Eukaryota</taxon>
        <taxon>Metazoa</taxon>
        <taxon>Chordata</taxon>
        <taxon>Craniata</taxon>
        <taxon>Vertebrata</taxon>
        <taxon>Euteleostomi</taxon>
        <taxon>Actinopterygii</taxon>
        <taxon>Neopterygii</taxon>
        <taxon>Teleostei</taxon>
        <taxon>Neoteleostei</taxon>
        <taxon>Acanthomorphata</taxon>
        <taxon>Anabantaria</taxon>
        <taxon>Anabantiformes</taxon>
        <taxon>Channoidei</taxon>
        <taxon>Channidae</taxon>
        <taxon>Channa</taxon>
    </lineage>
</organism>
<dbReference type="EMBL" id="JAUPFM010000012">
    <property type="protein sequence ID" value="KAK2835938.1"/>
    <property type="molecule type" value="Genomic_DNA"/>
</dbReference>
<evidence type="ECO:0000256" key="1">
    <source>
        <dbReference type="SAM" id="MobiDB-lite"/>
    </source>
</evidence>
<reference evidence="2" key="1">
    <citation type="submission" date="2023-07" db="EMBL/GenBank/DDBJ databases">
        <title>Chromosome-level Genome Assembly of Striped Snakehead (Channa striata).</title>
        <authorList>
            <person name="Liu H."/>
        </authorList>
    </citation>
    <scope>NUCLEOTIDE SEQUENCE</scope>
    <source>
        <strain evidence="2">Gz</strain>
        <tissue evidence="2">Muscle</tissue>
    </source>
</reference>